<dbReference type="PROSITE" id="PS51257">
    <property type="entry name" value="PROKAR_LIPOPROTEIN"/>
    <property type="match status" value="1"/>
</dbReference>
<reference evidence="1" key="1">
    <citation type="submission" date="2018-06" db="EMBL/GenBank/DDBJ databases">
        <authorList>
            <person name="Zhirakovskaya E."/>
        </authorList>
    </citation>
    <scope>NUCLEOTIDE SEQUENCE</scope>
</reference>
<dbReference type="InterPro" id="IPR011059">
    <property type="entry name" value="Metal-dep_hydrolase_composite"/>
</dbReference>
<dbReference type="GO" id="GO:0016810">
    <property type="term" value="F:hydrolase activity, acting on carbon-nitrogen (but not peptide) bonds"/>
    <property type="evidence" value="ECO:0007669"/>
    <property type="project" value="InterPro"/>
</dbReference>
<dbReference type="Gene3D" id="2.30.40.10">
    <property type="entry name" value="Urease, subunit C, domain 1"/>
    <property type="match status" value="1"/>
</dbReference>
<organism evidence="1">
    <name type="scientific">hydrothermal vent metagenome</name>
    <dbReference type="NCBI Taxonomy" id="652676"/>
    <lineage>
        <taxon>unclassified sequences</taxon>
        <taxon>metagenomes</taxon>
        <taxon>ecological metagenomes</taxon>
    </lineage>
</organism>
<dbReference type="SUPFAM" id="SSF51338">
    <property type="entry name" value="Composite domain of metallo-dependent hydrolases"/>
    <property type="match status" value="1"/>
</dbReference>
<proteinExistence type="predicted"/>
<protein>
    <recommendedName>
        <fullName evidence="2">Amidohydrolase 3 domain-containing protein</fullName>
    </recommendedName>
</protein>
<name>A0A3B0T2D1_9ZZZZ</name>
<accession>A0A3B0T2D1</accession>
<dbReference type="AlphaFoldDB" id="A0A3B0T2D1"/>
<gene>
    <name evidence="1" type="ORF">MNBD_BACTEROID03-1126</name>
</gene>
<sequence>MNLRSIIALQLIILLLTVSCSKKSIDADLLIQNGMVYNGIDTITESVSVAIKDDKIVFIGDESTIKITATKTIDATGRIVSPLLKTHEKKVLRLQQINIHTKLRQQG</sequence>
<evidence type="ECO:0000313" key="1">
    <source>
        <dbReference type="EMBL" id="VAW12098.1"/>
    </source>
</evidence>
<dbReference type="EMBL" id="UOEL01000081">
    <property type="protein sequence ID" value="VAW12098.1"/>
    <property type="molecule type" value="Genomic_DNA"/>
</dbReference>
<evidence type="ECO:0008006" key="2">
    <source>
        <dbReference type="Google" id="ProtNLM"/>
    </source>
</evidence>